<evidence type="ECO:0000313" key="1">
    <source>
        <dbReference type="EMBL" id="NEN24144.1"/>
    </source>
</evidence>
<dbReference type="Proteomes" id="UP000486602">
    <property type="component" value="Unassembled WGS sequence"/>
</dbReference>
<protein>
    <submittedName>
        <fullName evidence="1">Uncharacterized protein</fullName>
    </submittedName>
</protein>
<comment type="caution">
    <text evidence="1">The sequence shown here is derived from an EMBL/GenBank/DDBJ whole genome shotgun (WGS) entry which is preliminary data.</text>
</comment>
<name>A0A7K3WRN5_9FLAO</name>
<organism evidence="1 2">
    <name type="scientific">Cryomorpha ignava</name>
    <dbReference type="NCBI Taxonomy" id="101383"/>
    <lineage>
        <taxon>Bacteria</taxon>
        <taxon>Pseudomonadati</taxon>
        <taxon>Bacteroidota</taxon>
        <taxon>Flavobacteriia</taxon>
        <taxon>Flavobacteriales</taxon>
        <taxon>Cryomorphaceae</taxon>
        <taxon>Cryomorpha</taxon>
    </lineage>
</organism>
<evidence type="ECO:0000313" key="2">
    <source>
        <dbReference type="Proteomes" id="UP000486602"/>
    </source>
</evidence>
<proteinExistence type="predicted"/>
<dbReference type="AlphaFoldDB" id="A0A7K3WRN5"/>
<keyword evidence="2" id="KW-1185">Reference proteome</keyword>
<gene>
    <name evidence="1" type="ORF">G3O08_11590</name>
</gene>
<dbReference type="EMBL" id="JAAGVY010000020">
    <property type="protein sequence ID" value="NEN24144.1"/>
    <property type="molecule type" value="Genomic_DNA"/>
</dbReference>
<accession>A0A7K3WRN5</accession>
<sequence>MKNFLFCLLVIAAFIRCEGVKEKSPDSQNINSSPNNQIYSDEFVRNIAFNSRSFHDSITNIRTVSLFLNFDSLVERTIYISIDTVSGQIINLKIVEDRFDQYTLYFSDNYSKLDSGYFDFPSKE</sequence>
<reference evidence="1 2" key="1">
    <citation type="submission" date="2020-02" db="EMBL/GenBank/DDBJ databases">
        <title>Out from the shadows clarifying the taxonomy of the family Cryomorphaceae and related taxa by utilizing the GTDB taxonomic framework.</title>
        <authorList>
            <person name="Bowman J.P."/>
        </authorList>
    </citation>
    <scope>NUCLEOTIDE SEQUENCE [LARGE SCALE GENOMIC DNA]</scope>
    <source>
        <strain evidence="1 2">QSSC 1-22</strain>
    </source>
</reference>
<dbReference type="RefSeq" id="WP_163285538.1">
    <property type="nucleotide sequence ID" value="NZ_JAAGVY010000020.1"/>
</dbReference>